<reference evidence="2" key="1">
    <citation type="submission" date="2016-11" db="EMBL/GenBank/DDBJ databases">
        <authorList>
            <person name="Varghese N."/>
            <person name="Submissions S."/>
        </authorList>
    </citation>
    <scope>NUCLEOTIDE SEQUENCE [LARGE SCALE GENOMIC DNA]</scope>
    <source>
        <strain evidence="2">CGMCC 1.8995</strain>
    </source>
</reference>
<dbReference type="STRING" id="634436.SAMN05216361_1933"/>
<organism evidence="1 2">
    <name type="scientific">Marisediminitalea aggregata</name>
    <dbReference type="NCBI Taxonomy" id="634436"/>
    <lineage>
        <taxon>Bacteria</taxon>
        <taxon>Pseudomonadati</taxon>
        <taxon>Pseudomonadota</taxon>
        <taxon>Gammaproteobacteria</taxon>
        <taxon>Alteromonadales</taxon>
        <taxon>Alteromonadaceae</taxon>
        <taxon>Marisediminitalea</taxon>
    </lineage>
</organism>
<accession>A0A1M5J3W5</accession>
<sequence>MSKFLRIMHRGHSKVGYSERKGRLLMMMSDEQHKHIASVILQWLNQDTNGPAESSGGNKRLKK</sequence>
<dbReference type="Proteomes" id="UP000184520">
    <property type="component" value="Unassembled WGS sequence"/>
</dbReference>
<dbReference type="AlphaFoldDB" id="A0A1M5J3W5"/>
<evidence type="ECO:0000313" key="2">
    <source>
        <dbReference type="Proteomes" id="UP000184520"/>
    </source>
</evidence>
<keyword evidence="2" id="KW-1185">Reference proteome</keyword>
<proteinExistence type="predicted"/>
<gene>
    <name evidence="1" type="ORF">SAMN05216361_1933</name>
</gene>
<dbReference type="EMBL" id="FQWD01000003">
    <property type="protein sequence ID" value="SHG35297.1"/>
    <property type="molecule type" value="Genomic_DNA"/>
</dbReference>
<dbReference type="RefSeq" id="WP_073321615.1">
    <property type="nucleotide sequence ID" value="NZ_FQWD01000003.1"/>
</dbReference>
<protein>
    <submittedName>
        <fullName evidence="1">Uncharacterized protein</fullName>
    </submittedName>
</protein>
<dbReference type="OrthoDB" id="6388181at2"/>
<evidence type="ECO:0000313" key="1">
    <source>
        <dbReference type="EMBL" id="SHG35297.1"/>
    </source>
</evidence>
<name>A0A1M5J3W5_9ALTE</name>